<dbReference type="AlphaFoldDB" id="A0A1F6BYU9"/>
<proteinExistence type="predicted"/>
<reference evidence="2 3" key="1">
    <citation type="journal article" date="2016" name="Nat. Commun.">
        <title>Thousands of microbial genomes shed light on interconnected biogeochemical processes in an aquifer system.</title>
        <authorList>
            <person name="Anantharaman K."/>
            <person name="Brown C.T."/>
            <person name="Hug L.A."/>
            <person name="Sharon I."/>
            <person name="Castelle C.J."/>
            <person name="Probst A.J."/>
            <person name="Thomas B.C."/>
            <person name="Singh A."/>
            <person name="Wilkins M.J."/>
            <person name="Karaoz U."/>
            <person name="Brodie E.L."/>
            <person name="Williams K.H."/>
            <person name="Hubbard S.S."/>
            <person name="Banfield J.F."/>
        </authorList>
    </citation>
    <scope>NUCLEOTIDE SEQUENCE [LARGE SCALE GENOMIC DNA]</scope>
</reference>
<name>A0A1F6BYU9_9BACT</name>
<sequence>MRDENDIPFNEYSVDFFTFLNFLFERLFGGGSSAGVTSSWSPADLVNIVANTWSVIVILSWLLSALFLFGLIYAHIRGEQVGEVIAAILRKQEETYDELYRQGVKNERWHDVLSHIDSDRMNDWKLAIIEADILLEELLDKIGLPGATVGDKLKNASPTSFRTVNQAWRAHNVRNRIAHEGTEFELSQIEAQETIAQYKMVFDEFDAI</sequence>
<keyword evidence="1" id="KW-0812">Transmembrane</keyword>
<protein>
    <submittedName>
        <fullName evidence="2">Uncharacterized protein</fullName>
    </submittedName>
</protein>
<gene>
    <name evidence="2" type="ORF">A2837_00045</name>
</gene>
<comment type="caution">
    <text evidence="2">The sequence shown here is derived from an EMBL/GenBank/DDBJ whole genome shotgun (WGS) entry which is preliminary data.</text>
</comment>
<dbReference type="EMBL" id="MFKO01000001">
    <property type="protein sequence ID" value="OGG42091.1"/>
    <property type="molecule type" value="Genomic_DNA"/>
</dbReference>
<dbReference type="STRING" id="1798475.A2837_00045"/>
<feature type="transmembrane region" description="Helical" evidence="1">
    <location>
        <begin position="53"/>
        <end position="74"/>
    </location>
</feature>
<evidence type="ECO:0000313" key="2">
    <source>
        <dbReference type="EMBL" id="OGG42091.1"/>
    </source>
</evidence>
<keyword evidence="1" id="KW-0472">Membrane</keyword>
<accession>A0A1F6BYU9</accession>
<dbReference type="Proteomes" id="UP000176322">
    <property type="component" value="Unassembled WGS sequence"/>
</dbReference>
<evidence type="ECO:0000313" key="3">
    <source>
        <dbReference type="Proteomes" id="UP000176322"/>
    </source>
</evidence>
<organism evidence="2 3">
    <name type="scientific">Candidatus Kaiserbacteria bacterium RIFCSPHIGHO2_01_FULL_46_22</name>
    <dbReference type="NCBI Taxonomy" id="1798475"/>
    <lineage>
        <taxon>Bacteria</taxon>
        <taxon>Candidatus Kaiseribacteriota</taxon>
    </lineage>
</organism>
<keyword evidence="1" id="KW-1133">Transmembrane helix</keyword>
<evidence type="ECO:0000256" key="1">
    <source>
        <dbReference type="SAM" id="Phobius"/>
    </source>
</evidence>